<proteinExistence type="predicted"/>
<accession>A0A377Z904</accession>
<gene>
    <name evidence="1" type="ORF">NCTC9504_01556</name>
</gene>
<protein>
    <submittedName>
        <fullName evidence="1">Uncharacterized protein</fullName>
    </submittedName>
</protein>
<evidence type="ECO:0000313" key="2">
    <source>
        <dbReference type="Proteomes" id="UP000254020"/>
    </source>
</evidence>
<name>A0A377Z904_KLEPN</name>
<dbReference type="Proteomes" id="UP000254020">
    <property type="component" value="Unassembled WGS sequence"/>
</dbReference>
<reference evidence="1 2" key="1">
    <citation type="submission" date="2018-06" db="EMBL/GenBank/DDBJ databases">
        <authorList>
            <consortium name="Pathogen Informatics"/>
            <person name="Doyle S."/>
        </authorList>
    </citation>
    <scope>NUCLEOTIDE SEQUENCE [LARGE SCALE GENOMIC DNA]</scope>
    <source>
        <strain evidence="1 2">NCTC9504</strain>
    </source>
</reference>
<dbReference type="AlphaFoldDB" id="A0A377Z904"/>
<organism evidence="1 2">
    <name type="scientific">Klebsiella pneumoniae subsp. pneumoniae</name>
    <dbReference type="NCBI Taxonomy" id="72407"/>
    <lineage>
        <taxon>Bacteria</taxon>
        <taxon>Pseudomonadati</taxon>
        <taxon>Pseudomonadota</taxon>
        <taxon>Gammaproteobacteria</taxon>
        <taxon>Enterobacterales</taxon>
        <taxon>Enterobacteriaceae</taxon>
        <taxon>Klebsiella/Raoultella group</taxon>
        <taxon>Klebsiella</taxon>
        <taxon>Klebsiella pneumoniae complex</taxon>
    </lineage>
</organism>
<sequence>MRDPLSKFDDHAAEIVNHRQQHTANVIHLLGRDRVGMGSFQLADSGHVPHPVNQGHDRFTYALLHHLFADNFAVGQREQQRRAQRIDVHT</sequence>
<dbReference type="EMBL" id="UGMA01000005">
    <property type="protein sequence ID" value="STU61932.1"/>
    <property type="molecule type" value="Genomic_DNA"/>
</dbReference>
<evidence type="ECO:0000313" key="1">
    <source>
        <dbReference type="EMBL" id="STU61932.1"/>
    </source>
</evidence>